<sequence length="217" mass="25338">MGTQKLHIFLIRHGRTEWNKKKIFRGHIDIPLDEVGRNQADATGSFLRNINLTVIYSSPLKRALETAQIIKKYQNNSVEIVPYPGFLDLNYGEWEGKTYEKVKRSYPELYQMWEKEPNRVKIPKGETLWEAKRRSWQALREVISKHQGYVGIVSHRVINKLIICSILGIDESGFWKIKQDPCCINIIECHNGRFTILRLNDTCHISPLKENLETADF</sequence>
<dbReference type="AlphaFoldDB" id="A0A662DCY2"/>
<organism evidence="2 3">
    <name type="scientific">Aerophobetes bacterium</name>
    <dbReference type="NCBI Taxonomy" id="2030807"/>
    <lineage>
        <taxon>Bacteria</taxon>
        <taxon>Candidatus Aerophobota</taxon>
    </lineage>
</organism>
<dbReference type="SMART" id="SM00855">
    <property type="entry name" value="PGAM"/>
    <property type="match status" value="1"/>
</dbReference>
<dbReference type="Proteomes" id="UP000280417">
    <property type="component" value="Unassembled WGS sequence"/>
</dbReference>
<name>A0A662DCY2_UNCAE</name>
<proteinExistence type="predicted"/>
<comment type="caution">
    <text evidence="2">The sequence shown here is derived from an EMBL/GenBank/DDBJ whole genome shotgun (WGS) entry which is preliminary data.</text>
</comment>
<dbReference type="Pfam" id="PF00300">
    <property type="entry name" value="His_Phos_1"/>
    <property type="match status" value="1"/>
</dbReference>
<evidence type="ECO:0000313" key="2">
    <source>
        <dbReference type="EMBL" id="RLE12357.1"/>
    </source>
</evidence>
<dbReference type="InterPro" id="IPR050275">
    <property type="entry name" value="PGM_Phosphatase"/>
</dbReference>
<protein>
    <recommendedName>
        <fullName evidence="4">Histidine phosphatase family protein</fullName>
    </recommendedName>
</protein>
<dbReference type="Gene3D" id="3.40.50.1240">
    <property type="entry name" value="Phosphoglycerate mutase-like"/>
    <property type="match status" value="1"/>
</dbReference>
<accession>A0A662DCY2</accession>
<dbReference type="SUPFAM" id="SSF53254">
    <property type="entry name" value="Phosphoglycerate mutase-like"/>
    <property type="match status" value="1"/>
</dbReference>
<evidence type="ECO:0008006" key="4">
    <source>
        <dbReference type="Google" id="ProtNLM"/>
    </source>
</evidence>
<evidence type="ECO:0000256" key="1">
    <source>
        <dbReference type="PIRSR" id="PIRSR613078-2"/>
    </source>
</evidence>
<feature type="binding site" evidence="1">
    <location>
        <begin position="12"/>
        <end position="19"/>
    </location>
    <ligand>
        <name>substrate</name>
    </ligand>
</feature>
<dbReference type="PANTHER" id="PTHR48100">
    <property type="entry name" value="BROAD-SPECIFICITY PHOSPHATASE YOR283W-RELATED"/>
    <property type="match status" value="1"/>
</dbReference>
<dbReference type="InterPro" id="IPR029033">
    <property type="entry name" value="His_PPase_superfam"/>
</dbReference>
<gene>
    <name evidence="2" type="ORF">DRJ04_06345</name>
</gene>
<evidence type="ECO:0000313" key="3">
    <source>
        <dbReference type="Proteomes" id="UP000280417"/>
    </source>
</evidence>
<dbReference type="EMBL" id="QMQA01000171">
    <property type="protein sequence ID" value="RLE12357.1"/>
    <property type="molecule type" value="Genomic_DNA"/>
</dbReference>
<dbReference type="CDD" id="cd07067">
    <property type="entry name" value="HP_PGM_like"/>
    <property type="match status" value="1"/>
</dbReference>
<feature type="binding site" evidence="1">
    <location>
        <position position="62"/>
    </location>
    <ligand>
        <name>substrate</name>
    </ligand>
</feature>
<dbReference type="InterPro" id="IPR013078">
    <property type="entry name" value="His_Pase_superF_clade-1"/>
</dbReference>
<dbReference type="PANTHER" id="PTHR48100:SF10">
    <property type="entry name" value="2-CARBOXY-D-ARABINITOL-1-PHOSPHATASE-RELATED"/>
    <property type="match status" value="1"/>
</dbReference>
<reference evidence="2 3" key="1">
    <citation type="submission" date="2018-06" db="EMBL/GenBank/DDBJ databases">
        <title>Extensive metabolic versatility and redundancy in microbially diverse, dynamic hydrothermal sediments.</title>
        <authorList>
            <person name="Dombrowski N."/>
            <person name="Teske A."/>
            <person name="Baker B.J."/>
        </authorList>
    </citation>
    <scope>NUCLEOTIDE SEQUENCE [LARGE SCALE GENOMIC DNA]</scope>
    <source>
        <strain evidence="2">B3_G15</strain>
    </source>
</reference>
<dbReference type="GO" id="GO:0016791">
    <property type="term" value="F:phosphatase activity"/>
    <property type="evidence" value="ECO:0007669"/>
    <property type="project" value="TreeGrafter"/>
</dbReference>